<organism evidence="1 2">
    <name type="scientific">Leucogyrophana mollusca</name>
    <dbReference type="NCBI Taxonomy" id="85980"/>
    <lineage>
        <taxon>Eukaryota</taxon>
        <taxon>Fungi</taxon>
        <taxon>Dikarya</taxon>
        <taxon>Basidiomycota</taxon>
        <taxon>Agaricomycotina</taxon>
        <taxon>Agaricomycetes</taxon>
        <taxon>Agaricomycetidae</taxon>
        <taxon>Boletales</taxon>
        <taxon>Boletales incertae sedis</taxon>
        <taxon>Leucogyrophana</taxon>
    </lineage>
</organism>
<dbReference type="EMBL" id="MU266373">
    <property type="protein sequence ID" value="KAH7927044.1"/>
    <property type="molecule type" value="Genomic_DNA"/>
</dbReference>
<evidence type="ECO:0000313" key="2">
    <source>
        <dbReference type="Proteomes" id="UP000790709"/>
    </source>
</evidence>
<reference evidence="1" key="1">
    <citation type="journal article" date="2021" name="New Phytol.">
        <title>Evolutionary innovations through gain and loss of genes in the ectomycorrhizal Boletales.</title>
        <authorList>
            <person name="Wu G."/>
            <person name="Miyauchi S."/>
            <person name="Morin E."/>
            <person name="Kuo A."/>
            <person name="Drula E."/>
            <person name="Varga T."/>
            <person name="Kohler A."/>
            <person name="Feng B."/>
            <person name="Cao Y."/>
            <person name="Lipzen A."/>
            <person name="Daum C."/>
            <person name="Hundley H."/>
            <person name="Pangilinan J."/>
            <person name="Johnson J."/>
            <person name="Barry K."/>
            <person name="LaButti K."/>
            <person name="Ng V."/>
            <person name="Ahrendt S."/>
            <person name="Min B."/>
            <person name="Choi I.G."/>
            <person name="Park H."/>
            <person name="Plett J.M."/>
            <person name="Magnuson J."/>
            <person name="Spatafora J.W."/>
            <person name="Nagy L.G."/>
            <person name="Henrissat B."/>
            <person name="Grigoriev I.V."/>
            <person name="Yang Z.L."/>
            <person name="Xu J."/>
            <person name="Martin F.M."/>
        </authorList>
    </citation>
    <scope>NUCLEOTIDE SEQUENCE</scope>
    <source>
        <strain evidence="1">KUC20120723A-06</strain>
    </source>
</reference>
<keyword evidence="2" id="KW-1185">Reference proteome</keyword>
<name>A0ACB8BMT7_9AGAM</name>
<accession>A0ACB8BMT7</accession>
<comment type="caution">
    <text evidence="1">The sequence shown here is derived from an EMBL/GenBank/DDBJ whole genome shotgun (WGS) entry which is preliminary data.</text>
</comment>
<gene>
    <name evidence="1" type="ORF">BV22DRAFT_1085873</name>
</gene>
<dbReference type="Proteomes" id="UP000790709">
    <property type="component" value="Unassembled WGS sequence"/>
</dbReference>
<sequence length="548" mass="60261">MPSLAGLTSLNLARPVHVIDVAVASAAVWVLVKLVRTTRRRLKTTQLNGPPNPSFVFGVGQALNDSGDAGAMYEQWAEEYGLVYKVPAALGKSRVVLCDPKAVAHFYARETFGYVLTPLSKMAIEAIVGRGLLWAQGESHRRQRKALTPAFSNAAIRKLTSVFFDSAYKAKAAWDTFIESNTDTDGTVIEVQSWMNHISLDTIGIAGFSHDFGSLDGKHASVTEVFDSFSTAKPSPLTSLVFIIGPVFPWLIKLPTLRKRMIARLNKSMGEISEVLLSRTRQEKEANANETKEEKSIIGLLIKAEDEGAELHLSQQEVMAQMKVLLIAGYETTSVSLTWALLELAQNQDVQTQLREEIVTQFPGADPTYDQLGAGLPYLDAVVHEILRLHPPVPEFTRIAAEDDILPLSEPIRAASGKNVDHISVAKGTLISINIASLNRSTYFWGPDAKAFKPARWLGEDGITVKAKEIQGHRHLLTFVDGPRTCLGKSFAVAEFKAVLSVLVRNFAFEMRDGPETKVEMARGLLPRPKIAGEEGCRVPLRVRRVDL</sequence>
<protein>
    <submittedName>
        <fullName evidence="1">Cytochrome P450</fullName>
    </submittedName>
</protein>
<proteinExistence type="predicted"/>
<evidence type="ECO:0000313" key="1">
    <source>
        <dbReference type="EMBL" id="KAH7927044.1"/>
    </source>
</evidence>